<reference evidence="1" key="2">
    <citation type="journal article" date="2007" name="Science">
        <title>Draft genome sequence of the sexually transmitted pathogen Trichomonas vaginalis.</title>
        <authorList>
            <person name="Carlton J.M."/>
            <person name="Hirt R.P."/>
            <person name="Silva J.C."/>
            <person name="Delcher A.L."/>
            <person name="Schatz M."/>
            <person name="Zhao Q."/>
            <person name="Wortman J.R."/>
            <person name="Bidwell S.L."/>
            <person name="Alsmark U.C.M."/>
            <person name="Besteiro S."/>
            <person name="Sicheritz-Ponten T."/>
            <person name="Noel C.J."/>
            <person name="Dacks J.B."/>
            <person name="Foster P.G."/>
            <person name="Simillion C."/>
            <person name="Van de Peer Y."/>
            <person name="Miranda-Saavedra D."/>
            <person name="Barton G.J."/>
            <person name="Westrop G.D."/>
            <person name="Mueller S."/>
            <person name="Dessi D."/>
            <person name="Fiori P.L."/>
            <person name="Ren Q."/>
            <person name="Paulsen I."/>
            <person name="Zhang H."/>
            <person name="Bastida-Corcuera F.D."/>
            <person name="Simoes-Barbosa A."/>
            <person name="Brown M.T."/>
            <person name="Hayes R.D."/>
            <person name="Mukherjee M."/>
            <person name="Okumura C.Y."/>
            <person name="Schneider R."/>
            <person name="Smith A.J."/>
            <person name="Vanacova S."/>
            <person name="Villalvazo M."/>
            <person name="Haas B.J."/>
            <person name="Pertea M."/>
            <person name="Feldblyum T.V."/>
            <person name="Utterback T.R."/>
            <person name="Shu C.L."/>
            <person name="Osoegawa K."/>
            <person name="de Jong P.J."/>
            <person name="Hrdy I."/>
            <person name="Horvathova L."/>
            <person name="Zubacova Z."/>
            <person name="Dolezal P."/>
            <person name="Malik S.B."/>
            <person name="Logsdon J.M. Jr."/>
            <person name="Henze K."/>
            <person name="Gupta A."/>
            <person name="Wang C.C."/>
            <person name="Dunne R.L."/>
            <person name="Upcroft J.A."/>
            <person name="Upcroft P."/>
            <person name="White O."/>
            <person name="Salzberg S.L."/>
            <person name="Tang P."/>
            <person name="Chiu C.-H."/>
            <person name="Lee Y.-S."/>
            <person name="Embley T.M."/>
            <person name="Coombs G.H."/>
            <person name="Mottram J.C."/>
            <person name="Tachezy J."/>
            <person name="Fraser-Liggett C.M."/>
            <person name="Johnson P.J."/>
        </authorList>
    </citation>
    <scope>NUCLEOTIDE SEQUENCE [LARGE SCALE GENOMIC DNA]</scope>
    <source>
        <strain evidence="1">G3</strain>
    </source>
</reference>
<evidence type="ECO:0000313" key="2">
    <source>
        <dbReference type="Proteomes" id="UP000001542"/>
    </source>
</evidence>
<dbReference type="VEuPathDB" id="TrichDB:TVAGG3_0992130"/>
<protein>
    <submittedName>
        <fullName evidence="1">Uncharacterized protein</fullName>
    </submittedName>
</protein>
<sequence length="800" mass="93449">MDESSVIQLIEKFYNPDENSRIEAMNAVISLQEDRNFILTLINIILKNESTKNTLGCINLLNTNEHLFNVVGPIEILDSFSEFIAQLQKNSSAILNSISKLLPKSIIVSKDHLNHFFVRYSDPNFISWCLANTIEMVMRMDDRVGIDYIIESIDVFNNKFQETLKIIFDTYSGDEKVDEGSATTIKQIIEAYENLCCISDFDFSQSFSELYAFINKSRIYEPWFSQFSKFTNSFSNCETIFKFSLDVLLQIDIEDKKLIDQTISNLVNTVKSGLPYFGDEIHEIKTEILQKALFLSFYTEYDYDKLNNDLSFFLQTEIENDPENEPIIESCIALITEMVQTQEDVNSVLDFITDDAMKFKFANAFEIEQIPEEFHQLQQEKIYSNVFNGCLIQFYANNSSIDIFDALCIDLREIDINIQIRLSVYILKASENKPEILQNSILNFVEILFDDLIQLIDNNISEDVVCFIIEKLNNLLNNFKLYPTEEEFYGRLLVLLHKINYPQIIDDFAEITCKIARNVTDININPGFVLEFFNFVNSLLPENFEFGMIYLANICSVIEFFFYEEVRLIYTNTFCPLLHENSSNISHLIQICSFNSDVNNLFNIYISSNIDLSKNNYYGSVVYHLLINNVIALEDVKNKFKDIMIPFMLAYLIGRDQITFYLSLGDDFLIDEILNTFRNGTPFKIIDEMIFIAFLFKYRFIAKIDSELYMRAFAYNNKFAALKENANNIHFAFQRLQKLHDSSNDLEKNKWSSSYFARNDLPVADFIYRYLKEKMHKFYHDRLQQLKIALDLPDILMGYQ</sequence>
<keyword evidence="2" id="KW-1185">Reference proteome</keyword>
<reference evidence="1" key="1">
    <citation type="submission" date="2006-10" db="EMBL/GenBank/DDBJ databases">
        <authorList>
            <person name="Amadeo P."/>
            <person name="Zhao Q."/>
            <person name="Wortman J."/>
            <person name="Fraser-Liggett C."/>
            <person name="Carlton J."/>
        </authorList>
    </citation>
    <scope>NUCLEOTIDE SEQUENCE</scope>
    <source>
        <strain evidence="1">G3</strain>
    </source>
</reference>
<proteinExistence type="predicted"/>
<dbReference type="InterPro" id="IPR016024">
    <property type="entry name" value="ARM-type_fold"/>
</dbReference>
<gene>
    <name evidence="1" type="ORF">TVAG_119430</name>
</gene>
<evidence type="ECO:0000313" key="1">
    <source>
        <dbReference type="EMBL" id="EAY23607.1"/>
    </source>
</evidence>
<name>A2D790_TRIV3</name>
<dbReference type="KEGG" id="tva:4720845"/>
<dbReference type="SUPFAM" id="SSF48371">
    <property type="entry name" value="ARM repeat"/>
    <property type="match status" value="1"/>
</dbReference>
<accession>A2D790</accession>
<dbReference type="RefSeq" id="XP_001276855.1">
    <property type="nucleotide sequence ID" value="XM_001276854.1"/>
</dbReference>
<dbReference type="Proteomes" id="UP000001542">
    <property type="component" value="Unassembled WGS sequence"/>
</dbReference>
<dbReference type="EMBL" id="DS113177">
    <property type="protein sequence ID" value="EAY23607.1"/>
    <property type="molecule type" value="Genomic_DNA"/>
</dbReference>
<organism evidence="1 2">
    <name type="scientific">Trichomonas vaginalis (strain ATCC PRA-98 / G3)</name>
    <dbReference type="NCBI Taxonomy" id="412133"/>
    <lineage>
        <taxon>Eukaryota</taxon>
        <taxon>Metamonada</taxon>
        <taxon>Parabasalia</taxon>
        <taxon>Trichomonadida</taxon>
        <taxon>Trichomonadidae</taxon>
        <taxon>Trichomonas</taxon>
    </lineage>
</organism>
<dbReference type="InParanoid" id="A2D790"/>
<dbReference type="VEuPathDB" id="TrichDB:TVAG_119430"/>
<dbReference type="AlphaFoldDB" id="A2D790"/>